<dbReference type="GeneID" id="62166527"/>
<dbReference type="RefSeq" id="XP_038741266.1">
    <property type="nucleotide sequence ID" value="XM_038893453.1"/>
</dbReference>
<evidence type="ECO:0000259" key="2">
    <source>
        <dbReference type="PROSITE" id="PS51144"/>
    </source>
</evidence>
<evidence type="ECO:0000256" key="1">
    <source>
        <dbReference type="SAM" id="SignalP"/>
    </source>
</evidence>
<dbReference type="Gene3D" id="3.10.200.10">
    <property type="entry name" value="Alpha carbonic anhydrase"/>
    <property type="match status" value="1"/>
</dbReference>
<comment type="caution">
    <text evidence="3">The sequence shown here is derived from an EMBL/GenBank/DDBJ whole genome shotgun (WGS) entry which is preliminary data.</text>
</comment>
<dbReference type="Pfam" id="PF00194">
    <property type="entry name" value="Carb_anhydrase"/>
    <property type="match status" value="1"/>
</dbReference>
<feature type="chain" id="PRO_5040319618" evidence="1">
    <location>
        <begin position="22"/>
        <end position="275"/>
    </location>
</feature>
<dbReference type="PANTHER" id="PTHR18952">
    <property type="entry name" value="CARBONIC ANHYDRASE"/>
    <property type="match status" value="1"/>
</dbReference>
<dbReference type="InterPro" id="IPR001148">
    <property type="entry name" value="CA_dom"/>
</dbReference>
<dbReference type="InterPro" id="IPR036398">
    <property type="entry name" value="CA_dom_sf"/>
</dbReference>
<keyword evidence="1" id="KW-0732">Signal</keyword>
<dbReference type="GO" id="GO:0004089">
    <property type="term" value="F:carbonate dehydratase activity"/>
    <property type="evidence" value="ECO:0007669"/>
    <property type="project" value="InterPro"/>
</dbReference>
<feature type="signal peptide" evidence="1">
    <location>
        <begin position="1"/>
        <end position="21"/>
    </location>
</feature>
<dbReference type="PROSITE" id="PS51144">
    <property type="entry name" value="ALPHA_CA_2"/>
    <property type="match status" value="1"/>
</dbReference>
<feature type="domain" description="Alpha-carbonic anhydrase" evidence="2">
    <location>
        <begin position="43"/>
        <end position="275"/>
    </location>
</feature>
<keyword evidence="4" id="KW-1185">Reference proteome</keyword>
<proteinExistence type="predicted"/>
<gene>
    <name evidence="3" type="ORF">CkaCkLH20_10739</name>
</gene>
<dbReference type="InterPro" id="IPR041891">
    <property type="entry name" value="Alpha_CA_prokaryot-like"/>
</dbReference>
<dbReference type="CDD" id="cd03124">
    <property type="entry name" value="alpha_CA_prokaryotic_like"/>
    <property type="match status" value="1"/>
</dbReference>
<evidence type="ECO:0000313" key="4">
    <source>
        <dbReference type="Proteomes" id="UP000781932"/>
    </source>
</evidence>
<dbReference type="SUPFAM" id="SSF51069">
    <property type="entry name" value="Carbonic anhydrase"/>
    <property type="match status" value="1"/>
</dbReference>
<dbReference type="Proteomes" id="UP000781932">
    <property type="component" value="Unassembled WGS sequence"/>
</dbReference>
<dbReference type="PANTHER" id="PTHR18952:SF274">
    <property type="entry name" value="ALPHA-CARBONIC ANHYDRASE DOMAIN-CONTAINING PROTEIN"/>
    <property type="match status" value="1"/>
</dbReference>
<organism evidence="3 4">
    <name type="scientific">Colletotrichum karsti</name>
    <dbReference type="NCBI Taxonomy" id="1095194"/>
    <lineage>
        <taxon>Eukaryota</taxon>
        <taxon>Fungi</taxon>
        <taxon>Dikarya</taxon>
        <taxon>Ascomycota</taxon>
        <taxon>Pezizomycotina</taxon>
        <taxon>Sordariomycetes</taxon>
        <taxon>Hypocreomycetidae</taxon>
        <taxon>Glomerellales</taxon>
        <taxon>Glomerellaceae</taxon>
        <taxon>Colletotrichum</taxon>
        <taxon>Colletotrichum boninense species complex</taxon>
    </lineage>
</organism>
<evidence type="ECO:0000313" key="3">
    <source>
        <dbReference type="EMBL" id="KAF9871805.1"/>
    </source>
</evidence>
<reference evidence="3" key="1">
    <citation type="submission" date="2020-03" db="EMBL/GenBank/DDBJ databases">
        <authorList>
            <person name="He L."/>
        </authorList>
    </citation>
    <scope>NUCLEOTIDE SEQUENCE</scope>
    <source>
        <strain evidence="3">CkLH20</strain>
    </source>
</reference>
<dbReference type="InterPro" id="IPR023561">
    <property type="entry name" value="Carbonic_anhydrase_a-class"/>
</dbReference>
<dbReference type="GO" id="GO:0008270">
    <property type="term" value="F:zinc ion binding"/>
    <property type="evidence" value="ECO:0007669"/>
    <property type="project" value="InterPro"/>
</dbReference>
<reference evidence="3" key="2">
    <citation type="submission" date="2020-11" db="EMBL/GenBank/DDBJ databases">
        <title>Whole genome sequencing of Colletotrichum sp.</title>
        <authorList>
            <person name="Li H."/>
        </authorList>
    </citation>
    <scope>NUCLEOTIDE SEQUENCE</scope>
    <source>
        <strain evidence="3">CkLH20</strain>
    </source>
</reference>
<accession>A0A9P6HX98</accession>
<name>A0A9P6HX98_9PEZI</name>
<dbReference type="EMBL" id="JAATWM020000042">
    <property type="protein sequence ID" value="KAF9871805.1"/>
    <property type="molecule type" value="Genomic_DNA"/>
</dbReference>
<protein>
    <submittedName>
        <fullName evidence="3">Carbonic anhydrase</fullName>
    </submittedName>
</protein>
<sequence>MMLTPYLYAALLWASEAIACADHGNSHAARAVKREDYKRPAQADWAYEASFDWARVNPKYRLCQSGTQQSPIPIGLGNGLAVRHRINFNYPSGKTAGNFYNWNYGPAFTVIHPDGDFTSNPSFTYDNTTLYLSGWHIHTPADHPVSGWRSRAEMHFVHVDASGKPAAVLAFRLDPSTADDNAFFDQMPPYVGFNETGESVRVELDLTEALREVGMFGEFWTYQGSLTSPPCTEGIRWFLARQVMFLGDDQMSAVLGASTYSARAEQQVWRHRINE</sequence>
<dbReference type="SMART" id="SM01057">
    <property type="entry name" value="Carb_anhydrase"/>
    <property type="match status" value="1"/>
</dbReference>
<dbReference type="AlphaFoldDB" id="A0A9P6HX98"/>
<dbReference type="OrthoDB" id="429145at2759"/>